<evidence type="ECO:0000313" key="1">
    <source>
        <dbReference type="EMBL" id="KAI3709466.1"/>
    </source>
</evidence>
<accession>A0ACB9AIY2</accession>
<proteinExistence type="predicted"/>
<keyword evidence="2" id="KW-1185">Reference proteome</keyword>
<dbReference type="Proteomes" id="UP001055811">
    <property type="component" value="Linkage Group LG07"/>
</dbReference>
<evidence type="ECO:0000313" key="2">
    <source>
        <dbReference type="Proteomes" id="UP001055811"/>
    </source>
</evidence>
<name>A0ACB9AIY2_CICIN</name>
<gene>
    <name evidence="1" type="ORF">L2E82_39228</name>
</gene>
<protein>
    <submittedName>
        <fullName evidence="1">Uncharacterized protein</fullName>
    </submittedName>
</protein>
<organism evidence="1 2">
    <name type="scientific">Cichorium intybus</name>
    <name type="common">Chicory</name>
    <dbReference type="NCBI Taxonomy" id="13427"/>
    <lineage>
        <taxon>Eukaryota</taxon>
        <taxon>Viridiplantae</taxon>
        <taxon>Streptophyta</taxon>
        <taxon>Embryophyta</taxon>
        <taxon>Tracheophyta</taxon>
        <taxon>Spermatophyta</taxon>
        <taxon>Magnoliopsida</taxon>
        <taxon>eudicotyledons</taxon>
        <taxon>Gunneridae</taxon>
        <taxon>Pentapetalae</taxon>
        <taxon>asterids</taxon>
        <taxon>campanulids</taxon>
        <taxon>Asterales</taxon>
        <taxon>Asteraceae</taxon>
        <taxon>Cichorioideae</taxon>
        <taxon>Cichorieae</taxon>
        <taxon>Cichoriinae</taxon>
        <taxon>Cichorium</taxon>
    </lineage>
</organism>
<dbReference type="EMBL" id="CM042015">
    <property type="protein sequence ID" value="KAI3709466.1"/>
    <property type="molecule type" value="Genomic_DNA"/>
</dbReference>
<reference evidence="1 2" key="2">
    <citation type="journal article" date="2022" name="Mol. Ecol. Resour.">
        <title>The genomes of chicory, endive, great burdock and yacon provide insights into Asteraceae paleo-polyploidization history and plant inulin production.</title>
        <authorList>
            <person name="Fan W."/>
            <person name="Wang S."/>
            <person name="Wang H."/>
            <person name="Wang A."/>
            <person name="Jiang F."/>
            <person name="Liu H."/>
            <person name="Zhao H."/>
            <person name="Xu D."/>
            <person name="Zhang Y."/>
        </authorList>
    </citation>
    <scope>NUCLEOTIDE SEQUENCE [LARGE SCALE GENOMIC DNA]</scope>
    <source>
        <strain evidence="2">cv. Punajuju</strain>
        <tissue evidence="1">Leaves</tissue>
    </source>
</reference>
<sequence>MIRKTVETCFNATVKTLSENCKTLNQFKEIHAHLIKCHLPENPVAIGPLLSVVATSNNASFFSYARLIFQHLRFRNTFMYNTMIRGYLQNGDQVFAFLCYIDMLRFGLVANNYTFPPLIKACSSSSITNTKLIGCSVHGHVLKLGFEDDQFVGSALVEFYFANSEISNARTVFDEIPIKDAVLWTTLIDGYGKNEDILNARKLFDEMPDRTVISWSAIMAAYSRINNFHEDLWECGGWESGMAEDGGDGNE</sequence>
<comment type="caution">
    <text evidence="1">The sequence shown here is derived from an EMBL/GenBank/DDBJ whole genome shotgun (WGS) entry which is preliminary data.</text>
</comment>
<reference evidence="2" key="1">
    <citation type="journal article" date="2022" name="Mol. Ecol. Resour.">
        <title>The genomes of chicory, endive, great burdock and yacon provide insights into Asteraceae palaeo-polyploidization history and plant inulin production.</title>
        <authorList>
            <person name="Fan W."/>
            <person name="Wang S."/>
            <person name="Wang H."/>
            <person name="Wang A."/>
            <person name="Jiang F."/>
            <person name="Liu H."/>
            <person name="Zhao H."/>
            <person name="Xu D."/>
            <person name="Zhang Y."/>
        </authorList>
    </citation>
    <scope>NUCLEOTIDE SEQUENCE [LARGE SCALE GENOMIC DNA]</scope>
    <source>
        <strain evidence="2">cv. Punajuju</strain>
    </source>
</reference>